<dbReference type="PANTHER" id="PTHR46796:SF13">
    <property type="entry name" value="HTH-TYPE TRANSCRIPTIONAL ACTIVATOR RHAS"/>
    <property type="match status" value="1"/>
</dbReference>
<dbReference type="Proteomes" id="UP000239590">
    <property type="component" value="Unassembled WGS sequence"/>
</dbReference>
<sequence length="276" mass="31955">MIYQSTQPHPALQPFVKEYILIHFNFKALTGQRPARLLEARAEQSLIFYPSGQFTKISPDQQQRLVIPASVIQGQLLSSWFHHYPENFKVVKIVFQPGGLFHWLGQLPTTYFANAVVDAEDVLGRETYQILQQLMDTQQYDRMIRTTETFLLTRFQKLRLRIEPIDRLNGFGEKLSGPLSLDDLVHQSCLSVRQFERKFKQRNGVSPKLFLRIARFNRAFALKQRKTTLDWLAVALSCGYGDYQHMVKDFKQFAGLTPPDLLEAQARAPEKLLGLR</sequence>
<name>A0A2S7IPU8_9BACT</name>
<dbReference type="Pfam" id="PF12833">
    <property type="entry name" value="HTH_18"/>
    <property type="match status" value="1"/>
</dbReference>
<keyword evidence="1" id="KW-0805">Transcription regulation</keyword>
<protein>
    <submittedName>
        <fullName evidence="5">AraC family transcriptional regulator</fullName>
    </submittedName>
</protein>
<dbReference type="GO" id="GO:0003700">
    <property type="term" value="F:DNA-binding transcription factor activity"/>
    <property type="evidence" value="ECO:0007669"/>
    <property type="project" value="InterPro"/>
</dbReference>
<keyword evidence="6" id="KW-1185">Reference proteome</keyword>
<dbReference type="InterPro" id="IPR046532">
    <property type="entry name" value="DUF6597"/>
</dbReference>
<dbReference type="RefSeq" id="WP_104711415.1">
    <property type="nucleotide sequence ID" value="NZ_PTRA01000001.1"/>
</dbReference>
<dbReference type="InterPro" id="IPR018060">
    <property type="entry name" value="HTH_AraC"/>
</dbReference>
<evidence type="ECO:0000259" key="4">
    <source>
        <dbReference type="PROSITE" id="PS01124"/>
    </source>
</evidence>
<organism evidence="5 6">
    <name type="scientific">Siphonobacter curvatus</name>
    <dbReference type="NCBI Taxonomy" id="2094562"/>
    <lineage>
        <taxon>Bacteria</taxon>
        <taxon>Pseudomonadati</taxon>
        <taxon>Bacteroidota</taxon>
        <taxon>Cytophagia</taxon>
        <taxon>Cytophagales</taxon>
        <taxon>Cytophagaceae</taxon>
        <taxon>Siphonobacter</taxon>
    </lineage>
</organism>
<dbReference type="InterPro" id="IPR009057">
    <property type="entry name" value="Homeodomain-like_sf"/>
</dbReference>
<reference evidence="6" key="1">
    <citation type="submission" date="2018-02" db="EMBL/GenBank/DDBJ databases">
        <title>Genome sequencing of Solimonas sp. HR-BB.</title>
        <authorList>
            <person name="Lee Y."/>
            <person name="Jeon C.O."/>
        </authorList>
    </citation>
    <scope>NUCLEOTIDE SEQUENCE [LARGE SCALE GENOMIC DNA]</scope>
    <source>
        <strain evidence="6">HR-U</strain>
    </source>
</reference>
<dbReference type="GO" id="GO:0043565">
    <property type="term" value="F:sequence-specific DNA binding"/>
    <property type="evidence" value="ECO:0007669"/>
    <property type="project" value="InterPro"/>
</dbReference>
<dbReference type="Pfam" id="PF20240">
    <property type="entry name" value="DUF6597"/>
    <property type="match status" value="1"/>
</dbReference>
<dbReference type="SMART" id="SM00342">
    <property type="entry name" value="HTH_ARAC"/>
    <property type="match status" value="1"/>
</dbReference>
<gene>
    <name evidence="5" type="ORF">C5O19_08790</name>
</gene>
<accession>A0A2S7IPU8</accession>
<dbReference type="SUPFAM" id="SSF46689">
    <property type="entry name" value="Homeodomain-like"/>
    <property type="match status" value="1"/>
</dbReference>
<dbReference type="AlphaFoldDB" id="A0A2S7IPU8"/>
<evidence type="ECO:0000313" key="5">
    <source>
        <dbReference type="EMBL" id="PQA59712.1"/>
    </source>
</evidence>
<dbReference type="PROSITE" id="PS01124">
    <property type="entry name" value="HTH_ARAC_FAMILY_2"/>
    <property type="match status" value="1"/>
</dbReference>
<evidence type="ECO:0000256" key="2">
    <source>
        <dbReference type="ARBA" id="ARBA00023125"/>
    </source>
</evidence>
<evidence type="ECO:0000313" key="6">
    <source>
        <dbReference type="Proteomes" id="UP000239590"/>
    </source>
</evidence>
<feature type="domain" description="HTH araC/xylS-type" evidence="4">
    <location>
        <begin position="173"/>
        <end position="264"/>
    </location>
</feature>
<evidence type="ECO:0000256" key="1">
    <source>
        <dbReference type="ARBA" id="ARBA00023015"/>
    </source>
</evidence>
<dbReference type="InterPro" id="IPR050204">
    <property type="entry name" value="AraC_XylS_family_regulators"/>
</dbReference>
<dbReference type="EMBL" id="PTRA01000001">
    <property type="protein sequence ID" value="PQA59712.1"/>
    <property type="molecule type" value="Genomic_DNA"/>
</dbReference>
<comment type="caution">
    <text evidence="5">The sequence shown here is derived from an EMBL/GenBank/DDBJ whole genome shotgun (WGS) entry which is preliminary data.</text>
</comment>
<dbReference type="Gene3D" id="1.10.10.60">
    <property type="entry name" value="Homeodomain-like"/>
    <property type="match status" value="1"/>
</dbReference>
<proteinExistence type="predicted"/>
<dbReference type="OrthoDB" id="635259at2"/>
<keyword evidence="2" id="KW-0238">DNA-binding</keyword>
<evidence type="ECO:0000256" key="3">
    <source>
        <dbReference type="ARBA" id="ARBA00023163"/>
    </source>
</evidence>
<keyword evidence="3" id="KW-0804">Transcription</keyword>
<dbReference type="PANTHER" id="PTHR46796">
    <property type="entry name" value="HTH-TYPE TRANSCRIPTIONAL ACTIVATOR RHAS-RELATED"/>
    <property type="match status" value="1"/>
</dbReference>